<accession>Q2IPC9</accession>
<protein>
    <submittedName>
        <fullName evidence="1">Uncharacterized protein</fullName>
    </submittedName>
</protein>
<dbReference type="OrthoDB" id="5523328at2"/>
<gene>
    <name evidence="1" type="ordered locus">Adeh_0885</name>
</gene>
<reference evidence="1 2" key="1">
    <citation type="submission" date="2006-01" db="EMBL/GenBank/DDBJ databases">
        <title>Complete sequence of Anaeromyxobacter dehalogenans 2CP-C.</title>
        <authorList>
            <consortium name="US DOE Joint Genome Institute"/>
            <person name="Copeland A."/>
            <person name="Lucas S."/>
            <person name="Lapidus A."/>
            <person name="Barry K."/>
            <person name="Detter J.C."/>
            <person name="Glavina T."/>
            <person name="Hammon N."/>
            <person name="Israni S."/>
            <person name="Pitluck S."/>
            <person name="Brettin T."/>
            <person name="Bruce D."/>
            <person name="Han C."/>
            <person name="Tapia R."/>
            <person name="Gilna P."/>
            <person name="Kiss H."/>
            <person name="Schmutz J."/>
            <person name="Larimer F."/>
            <person name="Land M."/>
            <person name="Kyrpides N."/>
            <person name="Anderson I."/>
            <person name="Sanford R.A."/>
            <person name="Ritalahti K.M."/>
            <person name="Thomas H.S."/>
            <person name="Kirby J.R."/>
            <person name="Zhulin I.B."/>
            <person name="Loeffler F.E."/>
            <person name="Richardson P."/>
        </authorList>
    </citation>
    <scope>NUCLEOTIDE SEQUENCE [LARGE SCALE GENOMIC DNA]</scope>
    <source>
        <strain evidence="1 2">2CP-C</strain>
    </source>
</reference>
<sequence>MPRPARETSIDAIIRETADRVVERISAAIARQVGDLVQDGIQREMAAGRAGRPVRTSRRRVEITRWVADARARRVPNFVIEATGLDTKKKIVARFGENAAFEKGKPLPRARA</sequence>
<organism evidence="1 2">
    <name type="scientific">Anaeromyxobacter dehalogenans (strain 2CP-C)</name>
    <dbReference type="NCBI Taxonomy" id="290397"/>
    <lineage>
        <taxon>Bacteria</taxon>
        <taxon>Pseudomonadati</taxon>
        <taxon>Myxococcota</taxon>
        <taxon>Myxococcia</taxon>
        <taxon>Myxococcales</taxon>
        <taxon>Cystobacterineae</taxon>
        <taxon>Anaeromyxobacteraceae</taxon>
        <taxon>Anaeromyxobacter</taxon>
    </lineage>
</organism>
<dbReference type="AlphaFoldDB" id="Q2IPC9"/>
<dbReference type="RefSeq" id="WP_011419943.1">
    <property type="nucleotide sequence ID" value="NC_007760.1"/>
</dbReference>
<dbReference type="EMBL" id="CP000251">
    <property type="protein sequence ID" value="ABC80660.1"/>
    <property type="molecule type" value="Genomic_DNA"/>
</dbReference>
<dbReference type="KEGG" id="ade:Adeh_0885"/>
<evidence type="ECO:0000313" key="2">
    <source>
        <dbReference type="Proteomes" id="UP000001935"/>
    </source>
</evidence>
<evidence type="ECO:0000313" key="1">
    <source>
        <dbReference type="EMBL" id="ABC80660.1"/>
    </source>
</evidence>
<name>Q2IPC9_ANADE</name>
<dbReference type="Proteomes" id="UP000001935">
    <property type="component" value="Chromosome"/>
</dbReference>
<proteinExistence type="predicted"/>
<dbReference type="HOGENOM" id="CLU_143969_0_0_7"/>